<dbReference type="PANTHER" id="PTHR13044">
    <property type="entry name" value="ACTIVATING TRANSCRIPTION FACTOR ATF 4/5"/>
    <property type="match status" value="1"/>
</dbReference>
<gene>
    <name evidence="8" type="ORF">INT44_007419</name>
</gene>
<dbReference type="EMBL" id="JAEPRA010000013">
    <property type="protein sequence ID" value="KAG2176755.1"/>
    <property type="molecule type" value="Genomic_DNA"/>
</dbReference>
<organism evidence="8 9">
    <name type="scientific">Umbelopsis vinacea</name>
    <dbReference type="NCBI Taxonomy" id="44442"/>
    <lineage>
        <taxon>Eukaryota</taxon>
        <taxon>Fungi</taxon>
        <taxon>Fungi incertae sedis</taxon>
        <taxon>Mucoromycota</taxon>
        <taxon>Mucoromycotina</taxon>
        <taxon>Umbelopsidomycetes</taxon>
        <taxon>Umbelopsidales</taxon>
        <taxon>Umbelopsidaceae</taxon>
        <taxon>Umbelopsis</taxon>
    </lineage>
</organism>
<evidence type="ECO:0000313" key="8">
    <source>
        <dbReference type="EMBL" id="KAG2176755.1"/>
    </source>
</evidence>
<keyword evidence="3" id="KW-0238">DNA-binding</keyword>
<dbReference type="CDD" id="cd14705">
    <property type="entry name" value="bZIP_Zip1"/>
    <property type="match status" value="1"/>
</dbReference>
<sequence length="259" mass="29498">MSQTYPFESFISSLNVEGPETNDLSEQELADELAIFANAQFTFDMPPGMGIQDDKPMPPEQHHRYSYQHQHELVLGHVAKLKQDQLQNDGSKPQELHTLVDHQGYQPNDFTMPQTLNSNGPYMPVGAPMPTMLTRAEHANVYKRQLTVNTNHDSATSSPANSTPNTPISEHPSKDDQLGGVGDDDKRRRNTAASARFRIKKKQREQALERTAKEMTEKSDRLESRVKELEMEIKWLRSLLLEKDSRQTETTESDTKKDH</sequence>
<dbReference type="Pfam" id="PF07716">
    <property type="entry name" value="bZIP_2"/>
    <property type="match status" value="1"/>
</dbReference>
<feature type="region of interest" description="Disordered" evidence="6">
    <location>
        <begin position="149"/>
        <end position="224"/>
    </location>
</feature>
<dbReference type="GO" id="GO:0005634">
    <property type="term" value="C:nucleus"/>
    <property type="evidence" value="ECO:0007669"/>
    <property type="project" value="UniProtKB-SubCell"/>
</dbReference>
<feature type="compositionally biased region" description="Basic and acidic residues" evidence="6">
    <location>
        <begin position="204"/>
        <end position="224"/>
    </location>
</feature>
<evidence type="ECO:0000256" key="6">
    <source>
        <dbReference type="SAM" id="MobiDB-lite"/>
    </source>
</evidence>
<protein>
    <recommendedName>
        <fullName evidence="7">BZIP domain-containing protein</fullName>
    </recommendedName>
</protein>
<name>A0A8H7PN14_9FUNG</name>
<keyword evidence="4" id="KW-0804">Transcription</keyword>
<keyword evidence="2" id="KW-0805">Transcription regulation</keyword>
<evidence type="ECO:0000313" key="9">
    <source>
        <dbReference type="Proteomes" id="UP000612746"/>
    </source>
</evidence>
<keyword evidence="9" id="KW-1185">Reference proteome</keyword>
<dbReference type="Gene3D" id="1.20.5.170">
    <property type="match status" value="1"/>
</dbReference>
<dbReference type="SUPFAM" id="SSF57959">
    <property type="entry name" value="Leucine zipper domain"/>
    <property type="match status" value="1"/>
</dbReference>
<dbReference type="Proteomes" id="UP000612746">
    <property type="component" value="Unassembled WGS sequence"/>
</dbReference>
<accession>A0A8H7PN14</accession>
<evidence type="ECO:0000256" key="4">
    <source>
        <dbReference type="ARBA" id="ARBA00023163"/>
    </source>
</evidence>
<dbReference type="AlphaFoldDB" id="A0A8H7PN14"/>
<proteinExistence type="predicted"/>
<dbReference type="InterPro" id="IPR046347">
    <property type="entry name" value="bZIP_sf"/>
</dbReference>
<dbReference type="PROSITE" id="PS50217">
    <property type="entry name" value="BZIP"/>
    <property type="match status" value="1"/>
</dbReference>
<evidence type="ECO:0000256" key="5">
    <source>
        <dbReference type="ARBA" id="ARBA00023242"/>
    </source>
</evidence>
<dbReference type="PANTHER" id="PTHR13044:SF14">
    <property type="entry name" value="CRYPTOCEPHAL, ISOFORM A"/>
    <property type="match status" value="1"/>
</dbReference>
<evidence type="ECO:0000256" key="1">
    <source>
        <dbReference type="ARBA" id="ARBA00004123"/>
    </source>
</evidence>
<keyword evidence="5" id="KW-0539">Nucleus</keyword>
<reference evidence="8" key="1">
    <citation type="submission" date="2020-12" db="EMBL/GenBank/DDBJ databases">
        <title>Metabolic potential, ecology and presence of endohyphal bacteria is reflected in genomic diversity of Mucoromycotina.</title>
        <authorList>
            <person name="Muszewska A."/>
            <person name="Okrasinska A."/>
            <person name="Steczkiewicz K."/>
            <person name="Drgas O."/>
            <person name="Orlowska M."/>
            <person name="Perlinska-Lenart U."/>
            <person name="Aleksandrzak-Piekarczyk T."/>
            <person name="Szatraj K."/>
            <person name="Zielenkiewicz U."/>
            <person name="Pilsyk S."/>
            <person name="Malc E."/>
            <person name="Mieczkowski P."/>
            <person name="Kruszewska J.S."/>
            <person name="Biernat P."/>
            <person name="Pawlowska J."/>
        </authorList>
    </citation>
    <scope>NUCLEOTIDE SEQUENCE</scope>
    <source>
        <strain evidence="8">WA0000051536</strain>
    </source>
</reference>
<dbReference type="GO" id="GO:0001228">
    <property type="term" value="F:DNA-binding transcription activator activity, RNA polymerase II-specific"/>
    <property type="evidence" value="ECO:0007669"/>
    <property type="project" value="TreeGrafter"/>
</dbReference>
<dbReference type="OrthoDB" id="1939598at2759"/>
<evidence type="ECO:0000256" key="2">
    <source>
        <dbReference type="ARBA" id="ARBA00023015"/>
    </source>
</evidence>
<feature type="compositionally biased region" description="Basic and acidic residues" evidence="6">
    <location>
        <begin position="171"/>
        <end position="187"/>
    </location>
</feature>
<dbReference type="PROSITE" id="PS00036">
    <property type="entry name" value="BZIP_BASIC"/>
    <property type="match status" value="1"/>
</dbReference>
<dbReference type="SMART" id="SM00338">
    <property type="entry name" value="BRLZ"/>
    <property type="match status" value="1"/>
</dbReference>
<evidence type="ECO:0000259" key="7">
    <source>
        <dbReference type="PROSITE" id="PS50217"/>
    </source>
</evidence>
<feature type="region of interest" description="Disordered" evidence="6">
    <location>
        <begin position="240"/>
        <end position="259"/>
    </location>
</feature>
<evidence type="ECO:0000256" key="3">
    <source>
        <dbReference type="ARBA" id="ARBA00023125"/>
    </source>
</evidence>
<comment type="subcellular location">
    <subcellularLocation>
        <location evidence="1">Nucleus</location>
    </subcellularLocation>
</comment>
<feature type="compositionally biased region" description="Polar residues" evidence="6">
    <location>
        <begin position="149"/>
        <end position="168"/>
    </location>
</feature>
<dbReference type="InterPro" id="IPR004827">
    <property type="entry name" value="bZIP"/>
</dbReference>
<dbReference type="GO" id="GO:0000977">
    <property type="term" value="F:RNA polymerase II transcription regulatory region sequence-specific DNA binding"/>
    <property type="evidence" value="ECO:0007669"/>
    <property type="project" value="TreeGrafter"/>
</dbReference>
<comment type="caution">
    <text evidence="8">The sequence shown here is derived from an EMBL/GenBank/DDBJ whole genome shotgun (WGS) entry which is preliminary data.</text>
</comment>
<feature type="domain" description="BZIP" evidence="7">
    <location>
        <begin position="186"/>
        <end position="243"/>
    </location>
</feature>